<evidence type="ECO:0000256" key="6">
    <source>
        <dbReference type="ARBA" id="ARBA00023170"/>
    </source>
</evidence>
<keyword evidence="11" id="KW-1185">Reference proteome</keyword>
<keyword evidence="4 8" id="KW-1133">Transmembrane helix</keyword>
<evidence type="ECO:0000256" key="1">
    <source>
        <dbReference type="ARBA" id="ARBA00004651"/>
    </source>
</evidence>
<feature type="transmembrane region" description="Helical" evidence="8">
    <location>
        <begin position="427"/>
        <end position="448"/>
    </location>
</feature>
<dbReference type="Proteomes" id="UP001107558">
    <property type="component" value="Chromosome 4"/>
</dbReference>
<evidence type="ECO:0000256" key="2">
    <source>
        <dbReference type="ARBA" id="ARBA00022475"/>
    </source>
</evidence>
<keyword evidence="9" id="KW-0732">Signal</keyword>
<dbReference type="Gene3D" id="1.10.287.70">
    <property type="match status" value="1"/>
</dbReference>
<keyword evidence="2" id="KW-1003">Cell membrane</keyword>
<feature type="transmembrane region" description="Helical" evidence="8">
    <location>
        <begin position="366"/>
        <end position="383"/>
    </location>
</feature>
<proteinExistence type="predicted"/>
<dbReference type="AlphaFoldDB" id="A0A9J6BA00"/>
<comment type="subcellular location">
    <subcellularLocation>
        <location evidence="1">Cell membrane</location>
        <topology evidence="1">Multi-pass membrane protein</topology>
    </subcellularLocation>
</comment>
<feature type="chain" id="PRO_5039944872" description="Ionotropic receptor" evidence="9">
    <location>
        <begin position="20"/>
        <end position="670"/>
    </location>
</feature>
<evidence type="ECO:0000256" key="7">
    <source>
        <dbReference type="ARBA" id="ARBA00023180"/>
    </source>
</evidence>
<dbReference type="PANTHER" id="PTHR42643:SF30">
    <property type="entry name" value="IONOTROPIC RECEPTOR 40A-RELATED"/>
    <property type="match status" value="1"/>
</dbReference>
<comment type="caution">
    <text evidence="10">The sequence shown here is derived from an EMBL/GenBank/DDBJ whole genome shotgun (WGS) entry which is preliminary data.</text>
</comment>
<evidence type="ECO:0000313" key="10">
    <source>
        <dbReference type="EMBL" id="KAG5666636.1"/>
    </source>
</evidence>
<evidence type="ECO:0000256" key="8">
    <source>
        <dbReference type="SAM" id="Phobius"/>
    </source>
</evidence>
<evidence type="ECO:0000256" key="9">
    <source>
        <dbReference type="SAM" id="SignalP"/>
    </source>
</evidence>
<evidence type="ECO:0008006" key="12">
    <source>
        <dbReference type="Google" id="ProtNLM"/>
    </source>
</evidence>
<feature type="transmembrane region" description="Helical" evidence="8">
    <location>
        <begin position="612"/>
        <end position="632"/>
    </location>
</feature>
<evidence type="ECO:0000313" key="11">
    <source>
        <dbReference type="Proteomes" id="UP001107558"/>
    </source>
</evidence>
<feature type="transmembrane region" description="Helical" evidence="8">
    <location>
        <begin position="647"/>
        <end position="664"/>
    </location>
</feature>
<dbReference type="OrthoDB" id="6614738at2759"/>
<keyword evidence="6" id="KW-0675">Receptor</keyword>
<dbReference type="InterPro" id="IPR052192">
    <property type="entry name" value="Insect_Ionotropic_Sensory_Rcpt"/>
</dbReference>
<keyword evidence="3 8" id="KW-0812">Transmembrane</keyword>
<evidence type="ECO:0000256" key="3">
    <source>
        <dbReference type="ARBA" id="ARBA00022692"/>
    </source>
</evidence>
<dbReference type="GO" id="GO:0005886">
    <property type="term" value="C:plasma membrane"/>
    <property type="evidence" value="ECO:0007669"/>
    <property type="project" value="UniProtKB-SubCell"/>
</dbReference>
<feature type="transmembrane region" description="Helical" evidence="8">
    <location>
        <begin position="404"/>
        <end position="421"/>
    </location>
</feature>
<keyword evidence="7" id="KW-0325">Glycoprotein</keyword>
<keyword evidence="5 8" id="KW-0472">Membrane</keyword>
<evidence type="ECO:0000256" key="5">
    <source>
        <dbReference type="ARBA" id="ARBA00023136"/>
    </source>
</evidence>
<name>A0A9J6BA00_POLVA</name>
<dbReference type="EMBL" id="JADBJN010000004">
    <property type="protein sequence ID" value="KAG5666636.1"/>
    <property type="molecule type" value="Genomic_DNA"/>
</dbReference>
<accession>A0A9J6BA00</accession>
<organism evidence="10 11">
    <name type="scientific">Polypedilum vanderplanki</name>
    <name type="common">Sleeping chironomid midge</name>
    <dbReference type="NCBI Taxonomy" id="319348"/>
    <lineage>
        <taxon>Eukaryota</taxon>
        <taxon>Metazoa</taxon>
        <taxon>Ecdysozoa</taxon>
        <taxon>Arthropoda</taxon>
        <taxon>Hexapoda</taxon>
        <taxon>Insecta</taxon>
        <taxon>Pterygota</taxon>
        <taxon>Neoptera</taxon>
        <taxon>Endopterygota</taxon>
        <taxon>Diptera</taxon>
        <taxon>Nematocera</taxon>
        <taxon>Chironomoidea</taxon>
        <taxon>Chironomidae</taxon>
        <taxon>Chironominae</taxon>
        <taxon>Polypedilum</taxon>
        <taxon>Polypedilum</taxon>
    </lineage>
</organism>
<reference evidence="10" key="1">
    <citation type="submission" date="2021-03" db="EMBL/GenBank/DDBJ databases">
        <title>Chromosome level genome of the anhydrobiotic midge Polypedilum vanderplanki.</title>
        <authorList>
            <person name="Yoshida Y."/>
            <person name="Kikawada T."/>
            <person name="Gusev O."/>
        </authorList>
    </citation>
    <scope>NUCLEOTIDE SEQUENCE</scope>
    <source>
        <strain evidence="10">NIAS01</strain>
        <tissue evidence="10">Whole body or cell culture</tissue>
    </source>
</reference>
<gene>
    <name evidence="10" type="ORF">PVAND_014652</name>
</gene>
<evidence type="ECO:0000256" key="4">
    <source>
        <dbReference type="ARBA" id="ARBA00022989"/>
    </source>
</evidence>
<protein>
    <recommendedName>
        <fullName evidence="12">Ionotropic receptor</fullName>
    </recommendedName>
</protein>
<sequence length="670" mass="78987">MKFKHILFLNLFHLMTVNGFFESKDRTYEMITQSVSNAMMDVIQEFYIERNITFSFIIYGETTDHINDVINEITRQINNRILVTIVYLEDIINYKIEIMHSAVIFLKTIENLRKLHGKFSYNGKELFIEFTTVSMQQFKFLVYTEEIVTAHDIRKAMITEIHSIFLADIRFFEYFILKNEYTLKIEFGANVLFSEIACGEFAPKLLNIYDIKTQKWEKKLKNYNHFDDFYGCLISFSISFGQDFYTKETYSKVEENHEKGLKGLWKTDKDYFGATHEILGYLAKKHNFTKHYTILNQYTFEVMTGSDNFKSSDKFTIAISNIGRYRKKYPTTLTLPLYQLYFYYLVSPNDLYTNYEKLLMPFDHTTWFFLVLVLISSFLIIICSLKCSQKIQTLIHGEGIKSPFYNALGIIFGISQLKLPTESGNRAALLLFIWFCLMFRTCYQSMLFEFMTSDMRKPLPTSIEEILKYNYEIVYQEGGYNSINDEIIDKREILFSQEVSFAKFYEMYEAALNGSSKIKYAFLVNQNVHGILNSTFKSSLSTMENEGTTFTWTYSIPRNLLLSNEMVEVINEFVPSGIIQYLYDFMLWLNFRPTDFQEEDSRRILSMTDLEFGFVLWIVSLSVPLICFLYEVTVGNYVKIKLSLMEVKYYIIEKFIVVILSSVLNRTLRN</sequence>
<feature type="signal peptide" evidence="9">
    <location>
        <begin position="1"/>
        <end position="19"/>
    </location>
</feature>
<dbReference type="PANTHER" id="PTHR42643">
    <property type="entry name" value="IONOTROPIC RECEPTOR 20A-RELATED"/>
    <property type="match status" value="1"/>
</dbReference>